<reference evidence="3 4" key="1">
    <citation type="submission" date="2016-10" db="EMBL/GenBank/DDBJ databases">
        <authorList>
            <person name="de Groot N.N."/>
        </authorList>
    </citation>
    <scope>NUCLEOTIDE SEQUENCE [LARGE SCALE GENOMIC DNA]</scope>
    <source>
        <strain evidence="3 4">DSM 26880</strain>
    </source>
</reference>
<dbReference type="InterPro" id="IPR036866">
    <property type="entry name" value="RibonucZ/Hydroxyglut_hydro"/>
</dbReference>
<dbReference type="InterPro" id="IPR036388">
    <property type="entry name" value="WH-like_DNA-bd_sf"/>
</dbReference>
<dbReference type="Proteomes" id="UP000199286">
    <property type="component" value="Unassembled WGS sequence"/>
</dbReference>
<evidence type="ECO:0000313" key="4">
    <source>
        <dbReference type="Proteomes" id="UP000199286"/>
    </source>
</evidence>
<gene>
    <name evidence="3" type="ORF">SAMN05444340_10516</name>
</gene>
<evidence type="ECO:0000259" key="2">
    <source>
        <dbReference type="SMART" id="SM00849"/>
    </source>
</evidence>
<dbReference type="OrthoDB" id="9788263at2"/>
<dbReference type="PANTHER" id="PTHR23131">
    <property type="entry name" value="ENDORIBONUCLEASE LACTB2"/>
    <property type="match status" value="1"/>
</dbReference>
<dbReference type="Gene3D" id="1.10.10.10">
    <property type="entry name" value="Winged helix-like DNA-binding domain superfamily/Winged helix DNA-binding domain"/>
    <property type="match status" value="1"/>
</dbReference>
<dbReference type="InterPro" id="IPR050662">
    <property type="entry name" value="Sec-metab_biosynth-thioest"/>
</dbReference>
<dbReference type="STRING" id="321339.SAMN05444340_10516"/>
<dbReference type="SMART" id="SM00849">
    <property type="entry name" value="Lactamase_B"/>
    <property type="match status" value="1"/>
</dbReference>
<feature type="region of interest" description="Disordered" evidence="1">
    <location>
        <begin position="1"/>
        <end position="33"/>
    </location>
</feature>
<dbReference type="InterPro" id="IPR001279">
    <property type="entry name" value="Metallo-B-lactamas"/>
</dbReference>
<feature type="domain" description="Metallo-beta-lactamase" evidence="2">
    <location>
        <begin position="37"/>
        <end position="217"/>
    </location>
</feature>
<dbReference type="PANTHER" id="PTHR23131:SF0">
    <property type="entry name" value="ENDORIBONUCLEASE LACTB2"/>
    <property type="match status" value="1"/>
</dbReference>
<proteinExistence type="predicted"/>
<evidence type="ECO:0000313" key="3">
    <source>
        <dbReference type="EMBL" id="SDY26082.1"/>
    </source>
</evidence>
<dbReference type="Pfam" id="PF00753">
    <property type="entry name" value="Lactamase_B"/>
    <property type="match status" value="1"/>
</dbReference>
<accession>A0A1H3IET1</accession>
<organism evidence="3 4">
    <name type="scientific">Citreimonas salinaria</name>
    <dbReference type="NCBI Taxonomy" id="321339"/>
    <lineage>
        <taxon>Bacteria</taxon>
        <taxon>Pseudomonadati</taxon>
        <taxon>Pseudomonadota</taxon>
        <taxon>Alphaproteobacteria</taxon>
        <taxon>Rhodobacterales</taxon>
        <taxon>Roseobacteraceae</taxon>
        <taxon>Citreimonas</taxon>
    </lineage>
</organism>
<protein>
    <submittedName>
        <fullName evidence="3">Glyoxylase, beta-lactamase superfamily II</fullName>
    </submittedName>
</protein>
<dbReference type="Gene3D" id="3.60.15.10">
    <property type="entry name" value="Ribonuclease Z/Hydroxyacylglutathione hydrolase-like"/>
    <property type="match status" value="1"/>
</dbReference>
<dbReference type="CDD" id="cd16278">
    <property type="entry name" value="metallo-hydrolase-like_MBL-fold"/>
    <property type="match status" value="1"/>
</dbReference>
<dbReference type="Pfam" id="PF17778">
    <property type="entry name" value="WHD_BLACT"/>
    <property type="match status" value="1"/>
</dbReference>
<sequence>MTDPQPDFDPRPGVAEPVGPGLRRVLAPNPSPMTYRGTNTYLVGKRGLAVIDPGPDDGAHLQAILDAVQPGQMITHILVTHAHLDHSPLARPLSARTGAPILAFGPPDAGRSATMRRLAAQGNLSGGEGVDTGFAPDQTLQDGAFLDGDGWRIEALHLPGHMANHMGFAIGDTLFTGDLVMGWASSLISPPDGDLAAFMASLDRLLSRDWMRFLPGHGAPVDDPAERTRALRAHRRARESAIIAALASGPASASALARSIYTDTPAALLPAASRNVLAHLLALYDTGAARCEGPIRADAVFGLG</sequence>
<dbReference type="EMBL" id="FNPF01000005">
    <property type="protein sequence ID" value="SDY26082.1"/>
    <property type="molecule type" value="Genomic_DNA"/>
</dbReference>
<name>A0A1H3IET1_9RHOB</name>
<dbReference type="RefSeq" id="WP_089881966.1">
    <property type="nucleotide sequence ID" value="NZ_FNPF01000005.1"/>
</dbReference>
<dbReference type="InterPro" id="IPR041516">
    <property type="entry name" value="LACTB2_WH"/>
</dbReference>
<evidence type="ECO:0000256" key="1">
    <source>
        <dbReference type="SAM" id="MobiDB-lite"/>
    </source>
</evidence>
<dbReference type="AlphaFoldDB" id="A0A1H3IET1"/>
<dbReference type="SUPFAM" id="SSF56281">
    <property type="entry name" value="Metallo-hydrolase/oxidoreductase"/>
    <property type="match status" value="1"/>
</dbReference>
<keyword evidence="4" id="KW-1185">Reference proteome</keyword>